<comment type="caution">
    <text evidence="2">The sequence shown here is derived from an EMBL/GenBank/DDBJ whole genome shotgun (WGS) entry which is preliminary data.</text>
</comment>
<dbReference type="EMBL" id="LNZH02000163">
    <property type="protein sequence ID" value="OCB89197.1"/>
    <property type="molecule type" value="Genomic_DNA"/>
</dbReference>
<reference evidence="2" key="1">
    <citation type="submission" date="2016-06" db="EMBL/GenBank/DDBJ databases">
        <title>Draft Genome sequence of the fungus Inonotus baumii.</title>
        <authorList>
            <person name="Zhu H."/>
            <person name="Lin W."/>
        </authorList>
    </citation>
    <scope>NUCLEOTIDE SEQUENCE</scope>
    <source>
        <strain evidence="2">821</strain>
    </source>
</reference>
<evidence type="ECO:0000256" key="1">
    <source>
        <dbReference type="SAM" id="SignalP"/>
    </source>
</evidence>
<keyword evidence="1" id="KW-0732">Signal</keyword>
<gene>
    <name evidence="2" type="ORF">A7U60_g3683</name>
</gene>
<keyword evidence="3" id="KW-1185">Reference proteome</keyword>
<name>A0A9Q5I0U4_SANBA</name>
<proteinExistence type="predicted"/>
<dbReference type="Proteomes" id="UP000757232">
    <property type="component" value="Unassembled WGS sequence"/>
</dbReference>
<accession>A0A9Q5I0U4</accession>
<dbReference type="OrthoDB" id="2841294at2759"/>
<evidence type="ECO:0000313" key="2">
    <source>
        <dbReference type="EMBL" id="OCB89197.1"/>
    </source>
</evidence>
<feature type="signal peptide" evidence="1">
    <location>
        <begin position="1"/>
        <end position="16"/>
    </location>
</feature>
<evidence type="ECO:0000313" key="3">
    <source>
        <dbReference type="Proteomes" id="UP000757232"/>
    </source>
</evidence>
<protein>
    <submittedName>
        <fullName evidence="2">Uncharacterized protein</fullName>
    </submittedName>
</protein>
<sequence length="137" mass="14237">MKFFAVLASLVAAAAAQRVEIFSPTTGQTLTQGQSVTVSVVEPNSQTTIEEIGIGIAIRHCDSDPCVDNGALGSVLYHGPYSPQFDSSTENMPNQNFTVTIPNVGSGTALLSVAHASFIGASGTFFTEVTNITVNIA</sequence>
<feature type="chain" id="PRO_5040244900" evidence="1">
    <location>
        <begin position="17"/>
        <end position="137"/>
    </location>
</feature>
<dbReference type="AlphaFoldDB" id="A0A9Q5I0U4"/>
<dbReference type="InterPro" id="IPR045469">
    <property type="entry name" value="Nis1"/>
</dbReference>
<dbReference type="Pfam" id="PF19271">
    <property type="entry name" value="Nis1"/>
    <property type="match status" value="1"/>
</dbReference>
<organism evidence="2 3">
    <name type="scientific">Sanghuangporus baumii</name>
    <name type="common">Phellinus baumii</name>
    <dbReference type="NCBI Taxonomy" id="108892"/>
    <lineage>
        <taxon>Eukaryota</taxon>
        <taxon>Fungi</taxon>
        <taxon>Dikarya</taxon>
        <taxon>Basidiomycota</taxon>
        <taxon>Agaricomycotina</taxon>
        <taxon>Agaricomycetes</taxon>
        <taxon>Hymenochaetales</taxon>
        <taxon>Hymenochaetaceae</taxon>
        <taxon>Sanghuangporus</taxon>
    </lineage>
</organism>